<evidence type="ECO:0000256" key="1">
    <source>
        <dbReference type="ARBA" id="ARBA00022598"/>
    </source>
</evidence>
<dbReference type="InterPro" id="IPR049940">
    <property type="entry name" value="GluQ/Sye"/>
</dbReference>
<evidence type="ECO:0000256" key="6">
    <source>
        <dbReference type="ARBA" id="ARBA00023146"/>
    </source>
</evidence>
<accession>A0A502FG84</accession>
<dbReference type="GO" id="GO:0004818">
    <property type="term" value="F:glutamate-tRNA ligase activity"/>
    <property type="evidence" value="ECO:0007669"/>
    <property type="project" value="TreeGrafter"/>
</dbReference>
<organism evidence="9 10">
    <name type="scientific">Muricoccus nepalensis</name>
    <dbReference type="NCBI Taxonomy" id="1854500"/>
    <lineage>
        <taxon>Bacteria</taxon>
        <taxon>Pseudomonadati</taxon>
        <taxon>Pseudomonadota</taxon>
        <taxon>Alphaproteobacteria</taxon>
        <taxon>Acetobacterales</taxon>
        <taxon>Roseomonadaceae</taxon>
        <taxon>Muricoccus</taxon>
    </lineage>
</organism>
<dbReference type="EMBL" id="RCZP01000032">
    <property type="protein sequence ID" value="TPG48401.1"/>
    <property type="molecule type" value="Genomic_DNA"/>
</dbReference>
<dbReference type="SUPFAM" id="SSF52374">
    <property type="entry name" value="Nucleotidylyl transferase"/>
    <property type="match status" value="1"/>
</dbReference>
<evidence type="ECO:0000256" key="4">
    <source>
        <dbReference type="ARBA" id="ARBA00022833"/>
    </source>
</evidence>
<keyword evidence="6 7" id="KW-0030">Aminoacyl-tRNA synthetase</keyword>
<evidence type="ECO:0000313" key="10">
    <source>
        <dbReference type="Proteomes" id="UP000317078"/>
    </source>
</evidence>
<dbReference type="PRINTS" id="PR00987">
    <property type="entry name" value="TRNASYNTHGLU"/>
</dbReference>
<dbReference type="PROSITE" id="PS00178">
    <property type="entry name" value="AA_TRNA_LIGASE_I"/>
    <property type="match status" value="1"/>
</dbReference>
<dbReference type="InterPro" id="IPR000924">
    <property type="entry name" value="Glu/Gln-tRNA-synth"/>
</dbReference>
<evidence type="ECO:0000259" key="8">
    <source>
        <dbReference type="Pfam" id="PF00749"/>
    </source>
</evidence>
<gene>
    <name evidence="9" type="ORF">EAH89_22730</name>
</gene>
<keyword evidence="4" id="KW-0862">Zinc</keyword>
<dbReference type="InterPro" id="IPR014729">
    <property type="entry name" value="Rossmann-like_a/b/a_fold"/>
</dbReference>
<dbReference type="GO" id="GO:0006424">
    <property type="term" value="P:glutamyl-tRNA aminoacylation"/>
    <property type="evidence" value="ECO:0007669"/>
    <property type="project" value="TreeGrafter"/>
</dbReference>
<proteinExistence type="inferred from homology"/>
<dbReference type="Gene3D" id="3.40.50.620">
    <property type="entry name" value="HUPs"/>
    <property type="match status" value="1"/>
</dbReference>
<dbReference type="InterPro" id="IPR001412">
    <property type="entry name" value="aa-tRNA-synth_I_CS"/>
</dbReference>
<dbReference type="InterPro" id="IPR020058">
    <property type="entry name" value="Glu/Gln-tRNA-synth_Ib_cat-dom"/>
</dbReference>
<dbReference type="AlphaFoldDB" id="A0A502FG84"/>
<keyword evidence="7" id="KW-0648">Protein biosynthesis</keyword>
<comment type="caution">
    <text evidence="9">The sequence shown here is derived from an EMBL/GenBank/DDBJ whole genome shotgun (WGS) entry which is preliminary data.</text>
</comment>
<sequence>MAASPVTTRFAPSPTGFLHLGHAHSALLAWRAAREAGGRFLLRIEDIDRARCRPEYTAAILEDLAWIGLDWDGPVRVQSEHFPAYRAVLDGLSRRGLLYPCFCTRAEIAREVAAIGAAPHGPDGPLYPGTCRRLPAELRAARLAAGDSYALRLDMAGALAAVGEPLFFEERGEGRLRCDPASFGDVVLARKDTPASYHLCVTHDDALQGVTLVTRGEDLKAATSLHRLLQALMDWPAPAYRHHPLLRGPDGRRLAKRDGAVAIRAMRAEGLDAAAVRSAAAGGG</sequence>
<keyword evidence="10" id="KW-1185">Reference proteome</keyword>
<evidence type="ECO:0000256" key="5">
    <source>
        <dbReference type="ARBA" id="ARBA00022840"/>
    </source>
</evidence>
<dbReference type="OrthoDB" id="9807503at2"/>
<reference evidence="9 10" key="1">
    <citation type="journal article" date="2019" name="Environ. Microbiol.">
        <title>Species interactions and distinct microbial communities in high Arctic permafrost affected cryosols are associated with the CH4 and CO2 gas fluxes.</title>
        <authorList>
            <person name="Altshuler I."/>
            <person name="Hamel J."/>
            <person name="Turney S."/>
            <person name="Magnuson E."/>
            <person name="Levesque R."/>
            <person name="Greer C."/>
            <person name="Whyte L.G."/>
        </authorList>
    </citation>
    <scope>NUCLEOTIDE SEQUENCE [LARGE SCALE GENOMIC DNA]</scope>
    <source>
        <strain evidence="9 10">S9.3B</strain>
    </source>
</reference>
<keyword evidence="3 7" id="KW-0547">Nucleotide-binding</keyword>
<keyword evidence="1 7" id="KW-0436">Ligase</keyword>
<feature type="domain" description="Glutamyl/glutaminyl-tRNA synthetase class Ib catalytic" evidence="8">
    <location>
        <begin position="6"/>
        <end position="271"/>
    </location>
</feature>
<name>A0A502FG84_9PROT</name>
<dbReference type="PANTHER" id="PTHR43311:SF1">
    <property type="entry name" value="GLUTAMYL-Q TRNA(ASP) SYNTHETASE"/>
    <property type="match status" value="1"/>
</dbReference>
<dbReference type="Proteomes" id="UP000317078">
    <property type="component" value="Unassembled WGS sequence"/>
</dbReference>
<keyword evidence="2" id="KW-0479">Metal-binding</keyword>
<dbReference type="GO" id="GO:0005524">
    <property type="term" value="F:ATP binding"/>
    <property type="evidence" value="ECO:0007669"/>
    <property type="project" value="UniProtKB-KW"/>
</dbReference>
<evidence type="ECO:0000313" key="9">
    <source>
        <dbReference type="EMBL" id="TPG48401.1"/>
    </source>
</evidence>
<evidence type="ECO:0000256" key="2">
    <source>
        <dbReference type="ARBA" id="ARBA00022723"/>
    </source>
</evidence>
<protein>
    <submittedName>
        <fullName evidence="9">tRNA glutamyl-Q(34) synthetase GluQRS</fullName>
    </submittedName>
</protein>
<dbReference type="RefSeq" id="WP_140886014.1">
    <property type="nucleotide sequence ID" value="NZ_RCZP01000032.1"/>
</dbReference>
<keyword evidence="5 7" id="KW-0067">ATP-binding</keyword>
<evidence type="ECO:0000256" key="3">
    <source>
        <dbReference type="ARBA" id="ARBA00022741"/>
    </source>
</evidence>
<dbReference type="GO" id="GO:0005829">
    <property type="term" value="C:cytosol"/>
    <property type="evidence" value="ECO:0007669"/>
    <property type="project" value="TreeGrafter"/>
</dbReference>
<dbReference type="PANTHER" id="PTHR43311">
    <property type="entry name" value="GLUTAMATE--TRNA LIGASE"/>
    <property type="match status" value="1"/>
</dbReference>
<dbReference type="Pfam" id="PF00749">
    <property type="entry name" value="tRNA-synt_1c"/>
    <property type="match status" value="1"/>
</dbReference>
<dbReference type="NCBIfam" id="NF004315">
    <property type="entry name" value="PRK05710.1-4"/>
    <property type="match status" value="1"/>
</dbReference>
<comment type="similarity">
    <text evidence="7">Belongs to the class-I aminoacyl-tRNA synthetase family.</text>
</comment>
<evidence type="ECO:0000256" key="7">
    <source>
        <dbReference type="RuleBase" id="RU363037"/>
    </source>
</evidence>